<dbReference type="Pfam" id="PF08795">
    <property type="entry name" value="DUF1796"/>
    <property type="match status" value="1"/>
</dbReference>
<name>A0A075LLM5_9BACI</name>
<evidence type="ECO:0000313" key="1">
    <source>
        <dbReference type="EMBL" id="AIF67640.1"/>
    </source>
</evidence>
<dbReference type="RefSeq" id="WP_038563488.1">
    <property type="nucleotide sequence ID" value="NZ_CP008876.1"/>
</dbReference>
<dbReference type="HOGENOM" id="CLU_087915_1_0_9"/>
<dbReference type="InterPro" id="IPR014903">
    <property type="entry name" value="DUF1796"/>
</dbReference>
<evidence type="ECO:0000313" key="2">
    <source>
        <dbReference type="Proteomes" id="UP000027980"/>
    </source>
</evidence>
<protein>
    <submittedName>
        <fullName evidence="1">Peptidase</fullName>
    </submittedName>
</protein>
<dbReference type="OrthoDB" id="5326008at2"/>
<dbReference type="GeneID" id="34222338"/>
<sequence>MGNDQIKGGYDAVFSLGDLCLGAIQLKKNGLRPFSGPLDWMGTPQLPKVRELFEKRFADFMLLENLRIIGKATEQMLLVLDERNTIYSNHDFDTMRNSLTKLRMYPQVKEKLDRRANRLLESLHSAQRILFVRTNASFEETAELEHVLRSIISNDFRILVVNHGLVSGIVEKHWPINNVYSVELPNNEIWEGNNALWTQLFQDVYLIR</sequence>
<reference evidence="1 2" key="1">
    <citation type="submission" date="2014-07" db="EMBL/GenBank/DDBJ databases">
        <title>Complete genome sequence of a moderately halophilic bacterium Terribacillus aidingensis MP602, isolated from Cryptomeria fortunei in Tianmu mountain in China.</title>
        <authorList>
            <person name="Wang Y."/>
            <person name="Lu P."/>
            <person name="Zhang L."/>
        </authorList>
    </citation>
    <scope>NUCLEOTIDE SEQUENCE [LARGE SCALE GENOMIC DNA]</scope>
    <source>
        <strain evidence="1 2">MP602</strain>
    </source>
</reference>
<dbReference type="Proteomes" id="UP000027980">
    <property type="component" value="Chromosome"/>
</dbReference>
<gene>
    <name evidence="1" type="ORF">GZ22_14000</name>
</gene>
<accession>A0A075LLM5</accession>
<dbReference type="AlphaFoldDB" id="A0A075LLM5"/>
<proteinExistence type="predicted"/>
<dbReference type="KEGG" id="tap:GZ22_14000"/>
<dbReference type="EMBL" id="CP008876">
    <property type="protein sequence ID" value="AIF67640.1"/>
    <property type="molecule type" value="Genomic_DNA"/>
</dbReference>
<organism evidence="1 2">
    <name type="scientific">Terribacillus saccharophilus</name>
    <dbReference type="NCBI Taxonomy" id="361277"/>
    <lineage>
        <taxon>Bacteria</taxon>
        <taxon>Bacillati</taxon>
        <taxon>Bacillota</taxon>
        <taxon>Bacilli</taxon>
        <taxon>Bacillales</taxon>
        <taxon>Bacillaceae</taxon>
        <taxon>Terribacillus</taxon>
    </lineage>
</organism>